<reference evidence="1" key="1">
    <citation type="submission" date="2021-02" db="EMBL/GenBank/DDBJ databases">
        <authorList>
            <person name="Dougan E. K."/>
            <person name="Rhodes N."/>
            <person name="Thang M."/>
            <person name="Chan C."/>
        </authorList>
    </citation>
    <scope>NUCLEOTIDE SEQUENCE</scope>
</reference>
<keyword evidence="2" id="KW-1185">Reference proteome</keyword>
<evidence type="ECO:0000313" key="2">
    <source>
        <dbReference type="Proteomes" id="UP000601435"/>
    </source>
</evidence>
<dbReference type="OrthoDB" id="433964at2759"/>
<dbReference type="EMBL" id="CAJNJA010087825">
    <property type="protein sequence ID" value="CAE7939070.1"/>
    <property type="molecule type" value="Genomic_DNA"/>
</dbReference>
<evidence type="ECO:0000313" key="1">
    <source>
        <dbReference type="EMBL" id="CAE7939070.1"/>
    </source>
</evidence>
<protein>
    <submittedName>
        <fullName evidence="1">Uncharacterized protein</fullName>
    </submittedName>
</protein>
<accession>A0A813C9W8</accession>
<organism evidence="1 2">
    <name type="scientific">Symbiodinium necroappetens</name>
    <dbReference type="NCBI Taxonomy" id="1628268"/>
    <lineage>
        <taxon>Eukaryota</taxon>
        <taxon>Sar</taxon>
        <taxon>Alveolata</taxon>
        <taxon>Dinophyceae</taxon>
        <taxon>Suessiales</taxon>
        <taxon>Symbiodiniaceae</taxon>
        <taxon>Symbiodinium</taxon>
    </lineage>
</organism>
<dbReference type="AlphaFoldDB" id="A0A813C9W8"/>
<sequence length="260" mass="28311">MFWFDLFLLTAALYYLDIALDFKQLRLFWQKGLFGYLVLNVAGMALPPVFTALEAIHFLDRPSPEQDQLKKMLAPKMLVPAMLLAILSQTHVEPTNFLVSALGQITQIEELELSGAQLDSMKLSVLVSCFSLGLGFASRDKADSAVVHLPGKVGWGPTMVGLVLARSLEVFSRILAYNILQASLRGYPLLQLAGLEAVGLAFLAACLAFPDASWADAAAAVIAHPGQILEPTSLVKLRLLGGRLRVEFELGEGGMRRDAE</sequence>
<dbReference type="Proteomes" id="UP000601435">
    <property type="component" value="Unassembled WGS sequence"/>
</dbReference>
<proteinExistence type="predicted"/>
<feature type="non-terminal residue" evidence="1">
    <location>
        <position position="260"/>
    </location>
</feature>
<comment type="caution">
    <text evidence="1">The sequence shown here is derived from an EMBL/GenBank/DDBJ whole genome shotgun (WGS) entry which is preliminary data.</text>
</comment>
<gene>
    <name evidence="1" type="ORF">SNEC2469_LOCUS33394</name>
</gene>
<name>A0A813C9W8_9DINO</name>